<name>A0A183DLA5_9BILA</name>
<accession>A0A183DLA5</accession>
<protein>
    <submittedName>
        <fullName evidence="1">RNA-directed DNA polymerase</fullName>
    </submittedName>
</protein>
<evidence type="ECO:0000313" key="1">
    <source>
        <dbReference type="WBParaSite" id="GPUH_0000950701-mRNA-1"/>
    </source>
</evidence>
<dbReference type="AlphaFoldDB" id="A0A183DLA5"/>
<proteinExistence type="predicted"/>
<organism evidence="1">
    <name type="scientific">Gongylonema pulchrum</name>
    <dbReference type="NCBI Taxonomy" id="637853"/>
    <lineage>
        <taxon>Eukaryota</taxon>
        <taxon>Metazoa</taxon>
        <taxon>Ecdysozoa</taxon>
        <taxon>Nematoda</taxon>
        <taxon>Chromadorea</taxon>
        <taxon>Rhabditida</taxon>
        <taxon>Spirurina</taxon>
        <taxon>Spiruromorpha</taxon>
        <taxon>Spiruroidea</taxon>
        <taxon>Gongylonematidae</taxon>
        <taxon>Gongylonema</taxon>
    </lineage>
</organism>
<dbReference type="WBParaSite" id="GPUH_0000950701-mRNA-1">
    <property type="protein sequence ID" value="GPUH_0000950701-mRNA-1"/>
    <property type="gene ID" value="GPUH_0000950701"/>
</dbReference>
<reference evidence="1" key="1">
    <citation type="submission" date="2016-06" db="UniProtKB">
        <authorList>
            <consortium name="WormBaseParasite"/>
        </authorList>
    </citation>
    <scope>IDENTIFICATION</scope>
</reference>
<sequence>LLPPKQSSNQPRMSNFKDILKRWQVIVHCSSNSNDLNSEQPLTNHIRSLIHKIPADRLKLPFPNAIIA</sequence>